<gene>
    <name evidence="4" type="ORF">COC42_16005</name>
</gene>
<dbReference type="Pfam" id="PF22783">
    <property type="entry name" value="BapA_N"/>
    <property type="match status" value="1"/>
</dbReference>
<feature type="domain" description="Bacterial Ig" evidence="2">
    <location>
        <begin position="1093"/>
        <end position="1173"/>
    </location>
</feature>
<feature type="domain" description="Bacterial Ig" evidence="2">
    <location>
        <begin position="1261"/>
        <end position="1341"/>
    </location>
</feature>
<accession>A0A2A4AZM9</accession>
<feature type="region of interest" description="Disordered" evidence="1">
    <location>
        <begin position="135"/>
        <end position="185"/>
    </location>
</feature>
<feature type="domain" description="Bacterial Ig" evidence="2">
    <location>
        <begin position="166"/>
        <end position="246"/>
    </location>
</feature>
<evidence type="ECO:0000259" key="2">
    <source>
        <dbReference type="Pfam" id="PF17936"/>
    </source>
</evidence>
<dbReference type="InterPro" id="IPR041498">
    <property type="entry name" value="Big_6"/>
</dbReference>
<evidence type="ECO:0000313" key="4">
    <source>
        <dbReference type="EMBL" id="PCD01631.1"/>
    </source>
</evidence>
<dbReference type="EMBL" id="NWMW01000003">
    <property type="protein sequence ID" value="PCD01631.1"/>
    <property type="molecule type" value="Genomic_DNA"/>
</dbReference>
<feature type="domain" description="Bacterial Ig" evidence="2">
    <location>
        <begin position="1005"/>
        <end position="1086"/>
    </location>
</feature>
<feature type="domain" description="Bacterial Ig" evidence="2">
    <location>
        <begin position="2099"/>
        <end position="2180"/>
    </location>
</feature>
<evidence type="ECO:0000256" key="1">
    <source>
        <dbReference type="SAM" id="MobiDB-lite"/>
    </source>
</evidence>
<name>A0A2A4AZM9_9SPHN</name>
<proteinExistence type="predicted"/>
<feature type="domain" description="Bacterial Ig" evidence="2">
    <location>
        <begin position="333"/>
        <end position="414"/>
    </location>
</feature>
<organism evidence="4 5">
    <name type="scientific">Sphingomonas spermidinifaciens</name>
    <dbReference type="NCBI Taxonomy" id="1141889"/>
    <lineage>
        <taxon>Bacteria</taxon>
        <taxon>Pseudomonadati</taxon>
        <taxon>Pseudomonadota</taxon>
        <taxon>Alphaproteobacteria</taxon>
        <taxon>Sphingomonadales</taxon>
        <taxon>Sphingomonadaceae</taxon>
        <taxon>Sphingomonas</taxon>
    </lineage>
</organism>
<feature type="domain" description="Bacterial Ig" evidence="2">
    <location>
        <begin position="1848"/>
        <end position="1928"/>
    </location>
</feature>
<feature type="domain" description="Bacterial Ig" evidence="2">
    <location>
        <begin position="2015"/>
        <end position="2096"/>
    </location>
</feature>
<feature type="domain" description="Bacterial Ig" evidence="2">
    <location>
        <begin position="669"/>
        <end position="750"/>
    </location>
</feature>
<evidence type="ECO:0008006" key="6">
    <source>
        <dbReference type="Google" id="ProtNLM"/>
    </source>
</evidence>
<comment type="caution">
    <text evidence="4">The sequence shown here is derived from an EMBL/GenBank/DDBJ whole genome shotgun (WGS) entry which is preliminary data.</text>
</comment>
<dbReference type="Gene3D" id="2.60.40.10">
    <property type="entry name" value="Immunoglobulins"/>
    <property type="match status" value="26"/>
</dbReference>
<feature type="domain" description="Bacterial Ig" evidence="2">
    <location>
        <begin position="921"/>
        <end position="1002"/>
    </location>
</feature>
<feature type="domain" description="Bacterial Ig" evidence="2">
    <location>
        <begin position="1596"/>
        <end position="1677"/>
    </location>
</feature>
<feature type="domain" description="Bacterial Ig" evidence="2">
    <location>
        <begin position="753"/>
        <end position="834"/>
    </location>
</feature>
<dbReference type="RefSeq" id="WP_096344376.1">
    <property type="nucleotide sequence ID" value="NZ_NWMW01000003.1"/>
</dbReference>
<dbReference type="InterPro" id="IPR055014">
    <property type="entry name" value="BapA_Bap-like_C"/>
</dbReference>
<protein>
    <recommendedName>
        <fullName evidence="6">Adhesin</fullName>
    </recommendedName>
</protein>
<feature type="domain" description="Bacterial Ig" evidence="2">
    <location>
        <begin position="1344"/>
        <end position="1425"/>
    </location>
</feature>
<dbReference type="Pfam" id="PF17936">
    <property type="entry name" value="Big_6"/>
    <property type="match status" value="26"/>
</dbReference>
<dbReference type="Proteomes" id="UP000218366">
    <property type="component" value="Unassembled WGS sequence"/>
</dbReference>
<feature type="domain" description="Bacterial Ig" evidence="2">
    <location>
        <begin position="502"/>
        <end position="582"/>
    </location>
</feature>
<reference evidence="4 5" key="1">
    <citation type="submission" date="2017-09" db="EMBL/GenBank/DDBJ databases">
        <title>Sphingomonas spermidinifaciens 9NM-10, whole genome shotgun sequence.</title>
        <authorList>
            <person name="Feng G."/>
            <person name="Zhu H."/>
        </authorList>
    </citation>
    <scope>NUCLEOTIDE SEQUENCE [LARGE SCALE GENOMIC DNA]</scope>
    <source>
        <strain evidence="4 5">9NM-10</strain>
    </source>
</reference>
<dbReference type="NCBIfam" id="NF033677">
    <property type="entry name" value="biofilm_BapA_N"/>
    <property type="match status" value="1"/>
</dbReference>
<feature type="domain" description="Bacterial Ig" evidence="2">
    <location>
        <begin position="837"/>
        <end position="918"/>
    </location>
</feature>
<feature type="domain" description="Bacterial Ig" evidence="2">
    <location>
        <begin position="585"/>
        <end position="666"/>
    </location>
</feature>
<feature type="domain" description="Bacterial Ig" evidence="2">
    <location>
        <begin position="1931"/>
        <end position="2012"/>
    </location>
</feature>
<feature type="domain" description="Bacterial Ig" evidence="2">
    <location>
        <begin position="1428"/>
        <end position="1509"/>
    </location>
</feature>
<feature type="domain" description="Bacterial Ig" evidence="2">
    <location>
        <begin position="1680"/>
        <end position="1761"/>
    </location>
</feature>
<feature type="domain" description="Biofilm-associated protein BapA-like prefix-like" evidence="3">
    <location>
        <begin position="4"/>
        <end position="109"/>
    </location>
</feature>
<dbReference type="NCBIfam" id="NF033510">
    <property type="entry name" value="Ca_tandemer"/>
    <property type="match status" value="24"/>
</dbReference>
<dbReference type="InterPro" id="IPR048051">
    <property type="entry name" value="BapA-like_prefix-like"/>
</dbReference>
<dbReference type="OrthoDB" id="8481600at2"/>
<feature type="domain" description="Bacterial Ig" evidence="2">
    <location>
        <begin position="2183"/>
        <end position="2264"/>
    </location>
</feature>
<feature type="domain" description="Bacterial Ig" evidence="2">
    <location>
        <begin position="417"/>
        <end position="498"/>
    </location>
</feature>
<evidence type="ECO:0000313" key="5">
    <source>
        <dbReference type="Proteomes" id="UP000218366"/>
    </source>
</evidence>
<feature type="domain" description="Bacterial Ig" evidence="2">
    <location>
        <begin position="249"/>
        <end position="330"/>
    </location>
</feature>
<feature type="domain" description="Bacterial Ig" evidence="2">
    <location>
        <begin position="2268"/>
        <end position="2348"/>
    </location>
</feature>
<feature type="compositionally biased region" description="Gly residues" evidence="1">
    <location>
        <begin position="151"/>
        <end position="160"/>
    </location>
</feature>
<dbReference type="InterPro" id="IPR013783">
    <property type="entry name" value="Ig-like_fold"/>
</dbReference>
<feature type="domain" description="Bacterial Ig" evidence="2">
    <location>
        <begin position="1176"/>
        <end position="1257"/>
    </location>
</feature>
<dbReference type="NCBIfam" id="NF045619">
    <property type="entry name" value="adhes_GNV_Cterm"/>
    <property type="match status" value="1"/>
</dbReference>
<feature type="domain" description="Bacterial Ig" evidence="2">
    <location>
        <begin position="1512"/>
        <end position="1593"/>
    </location>
</feature>
<keyword evidence="5" id="KW-1185">Reference proteome</keyword>
<feature type="domain" description="Bacterial Ig" evidence="2">
    <location>
        <begin position="1764"/>
        <end position="1844"/>
    </location>
</feature>
<evidence type="ECO:0000259" key="3">
    <source>
        <dbReference type="Pfam" id="PF22783"/>
    </source>
</evidence>
<sequence length="2938" mass="280768">MQADLVNKATGRTTDVAIDAIALDAPSIVRLQIARESVASMTRDGNDLIVRLIDGQEIRIANFYDTTAGVTSDLVFVEPDRTLWLAEAPGNGIGRYRLLNDIEELLASAAAPAGGSSVLIPALLAGVAGVGATAAAGGGGDDSSDGVVPPGNGGGGGGGTADTSPPGAPVVQVASSGQAVTGTGEAGATVTIRDAAGAVIATGTVGSDGTFNLPLNPPRTNGESVSVTLADAAGNVSTPTTATAPDSTAPGAPVVTVAPDGQAVTGTGEAGATVTIRDAAGAVIATGTVGSDGTFNLPLNPPRTNGEGVSVTLTDAAGNVSTSTTATAPDLTAPGAPVVAIDADGTRLSGTGEPGATIVVRGPDGAQVGTAVVGADGAFAIALSPLLSNGEAVAVVQSDGAGNVSAPTLINAPDITAPGVPVVSIAADGTSVSGTGEAGATVIVRDAAGVELARGVVGSDARIILPLSPPAANGGTLAVVQSDAAGNVSPAASLAAPDITPPAMPTAVVDAAGGAVAGTGEPGALVEVRASDGRVLGTATVAADGTYSVALNPVQANGGTLSVNQTDPAGNRSDAVDATAPDLTAPAAPVAAVDVDGSNVTGTGEAGTLIVVRSAAGAVIGTAIVAADGSFTVALVPPLTNGETVTVTLTDAAANTSAPTTLAAPDLTAPDAPTATIAADGGSLTGTGEAGATIIVRDAAGVEIARGVPAADGSFTIPLSPPRADGAAISLVQQDAAGNVSAPLSLATPDLTAPGAPTAAIAADGASVTGAGEPGAIVVVTDATGVVIGRAPVGADGTYFATLAPAQRDGETLSVRQVDEGGNVSPPVSVTAPDQTAPDAPAASINVDGTVVTGTGEPGATVEVRAADGSLIGQATVGADGLYSAVLTPAQVDGSAIGVLQRDAAGNASPTVSLASPDLTAPAPPVAAIDATGTIVTGTGEPGAAIAVRAPDGTLLGTGTVDVAGGYTVSLVPAQINSEALSVVQTDAAGNASGQTGVIAPDLTAPAAPSAAIAADGSQLTGTGEAGATVRAFDPTGQLIGTGIVQPGGDFTIALAPPQVNGETITVRLIDAAGNLSPAATAIAPDLVPNDSPVAPIASISADGGVVSGTGEPGAVLTIRGPDGSSVGTGTVLGDGSFSIALTPAQRDGEVLSVVQVRPGGAGSPPAFVTAPDLTAPDAPTAALSPTGDVVTGSGEAGATVTVRAADGAVLGTGTANANGAFAIALSPAQTNGEVLSVVQVDAAGNPSAATPLTALDTTPPAAPTLTIGADGAVATGTGEPGATVTITDPAGIVIGTAVVGADGGYTAALDPAQVDAQQLSATQSDGAGNVSPVATATAPDLTAPEAPLAAVAPDGAQILGSGEPGTAVSVTDAGGTVIATGVVAADGSFAIALAPAVVSGEALTVRLTDAAGNVSPPASATSPDLTAPDAPVATIAADGASVTGTGEPGATVRVLDSNGVTLGSTVVDAGGAFTVPLAPPVREGQVLSVDQRDAAGNRSPAVTVTAPDLTAPDAPTAAIADDGATVTGSGEVGATIRVVDAAGVLLGSAIVDAAGNYTAALSPAQRNGELLSATQVDGAGNVSAPLPLRAPDLTAPDAPVAALSDDGARLTGTGEAGALVRVSDASGNVIASGTVDADGTFSIPLAPPLLSAEVVGVVLVDAAGNVSAPTAVTALDATAPDAPVALVADDGLTLVGTGEAGAIVTVTDAAGTVIASGNVGTDGSFTLPLSPPLRNGETVGVVLTDAAGNASPSVSAVAPDLTAPGAPVATIAIDGGSVSGTGEPGASVRIQVDGVEVGSTIVGADGAFTATLAVPLTNGQAVSVTQVDAAGNVSPPTPLTAPDYDGPPAPTATITPDGATVSGIGSAGATINVLDRDGSVLGTTIVAADGRYTATLTPPQVEGDILTVQQADAAGNPSPPVSLASPDLTAPDAPTAIVSGDGLTVTGTSEAGAIVTVRAPDGTALGTTTVTAEGSYSVTLATAQIAGQVLTVTQADAAGNVSGAANALAPDLTAPDAPTAIVSGDGLIVTGTGEAGATVTVRAPDGSALGTATVTAEGSYSVTLATAQIAGQVLTVTQADAAGNVSGAANALAPDLTAPDAPTAIVSGDGLTVTGTGEAGATVTVRAPDGTALGTATVTAEGSYSVTLATAQIMGQVLTVTQADAAGNVSGGANALAPDLTAPDAPTATVSGDGLTVTGTGEAGATVTIRDAGGNVVASAVVAAGGAFTATLSPPQANGEILTVVQVDAAGNPSPGITVAAPDITPPAVPVDLAVAADGATLTGLGEANALVRVTDPGGNLIGSGTVGSDGRFSVALVPPQVAGQALGVVLIDAAGNSSGAGDVAAPFDIIAFDNADTALLDLVPVTTAVDLGEANYTLLLSLGIIDLQAQVLAVPAVNFTVAAGHSLAASFSYDALASIGVAADYRIVVQRFDGTQWVSLAGSPGATLLELGLLNGDLNAVADLGPGQYRAFVAFEGLAGVGLLGGLEVSGIDSDFTQIGGILPEAATGNVITDAGPGGAVDVVSPATVVETVTFGGTVTVVAAGGTAIRGDHGTLTINPDGSYVYVPDASAAAIGRTDAFTYTLLDPSDGERESAALTIGIGSGDVTGPPQAVADSAAVSVDYDYLVTNPAPVNAFSFDTPGAIVLPVTASQTGSFAVAANDISDVTISAIRGGNLSLLPSYTIIVRDDAGVQVASGTGVAIVGPLGAGFSLTVPDLAPGNYSFTVSSTNIVGTGYTTTAVVSQSITNLDEFVYDGAADVSGNILANDVEGSTFAALRIETPTGFVSVGSAQVEVDGEYGTLFIDADGSYRYVVDAGLPYSAVDRVESFAYEIVQPGGATATATLDIAIAAQTPAGAASMAFAEDPALFEVHGELEAVLSAYLDAQEPEMAPAGHGLRTSDVMPSAAAVGTTIDDPFAFIDARPIEDDRDRLNSI</sequence>